<dbReference type="Pfam" id="PF04951">
    <property type="entry name" value="Peptidase_M55"/>
    <property type="match status" value="1"/>
</dbReference>
<dbReference type="SUPFAM" id="SSF63992">
    <property type="entry name" value="Dipeptide transport protein"/>
    <property type="match status" value="1"/>
</dbReference>
<accession>A0AA41WJ05</accession>
<dbReference type="Gene3D" id="3.30.1360.130">
    <property type="entry name" value="Dipeptide transport protein"/>
    <property type="match status" value="1"/>
</dbReference>
<proteinExistence type="predicted"/>
<dbReference type="EMBL" id="JAMSLR010000012">
    <property type="protein sequence ID" value="MCM8750261.1"/>
    <property type="molecule type" value="Genomic_DNA"/>
</dbReference>
<protein>
    <submittedName>
        <fullName evidence="1">M55 family metallopeptidase</fullName>
    </submittedName>
</protein>
<dbReference type="InterPro" id="IPR007035">
    <property type="entry name" value="Peptidase_M55"/>
</dbReference>
<keyword evidence="2" id="KW-1185">Reference proteome</keyword>
<dbReference type="Proteomes" id="UP001165306">
    <property type="component" value="Unassembled WGS sequence"/>
</dbReference>
<comment type="caution">
    <text evidence="1">The sequence shown here is derived from an EMBL/GenBank/DDBJ whole genome shotgun (WGS) entry which is preliminary data.</text>
</comment>
<dbReference type="InterPro" id="IPR027476">
    <property type="entry name" value="DppA_N"/>
</dbReference>
<sequence length="297" mass="32314">MRVLIIADMEGVSGIETYEATVRTHPAYAGGVQLMAAEVNALAEAAFEAGAVSVSVIDWHGGGGNLRPDLLHPRIAVVPEDLGRGYDVAILSGFHAMAGAENAFLSHTMTSGLALTLEGRPAGELALLSRWAGEHEIPIGLVTGDRATSLEAETWLDQTPTLTVKQAVTWDRATALPVEQAHRALREMVARVLGRPDRWWVYRPTRPVEALVRLQRATELAARIPGVSLEDGSLRVRLPSVKALIDLIDVFTALMRSEEQRELLEAIAADPAAGLILERERARRRGQLRRAGPWPSR</sequence>
<dbReference type="InterPro" id="IPR036177">
    <property type="entry name" value="Peptidase_M55_sf"/>
</dbReference>
<evidence type="ECO:0000313" key="2">
    <source>
        <dbReference type="Proteomes" id="UP001165306"/>
    </source>
</evidence>
<dbReference type="Gene3D" id="3.40.50.10780">
    <property type="entry name" value="Dipeptide transport protein"/>
    <property type="match status" value="1"/>
</dbReference>
<evidence type="ECO:0000313" key="1">
    <source>
        <dbReference type="EMBL" id="MCM8750261.1"/>
    </source>
</evidence>
<name>A0AA41WJ05_9BACT</name>
<dbReference type="RefSeq" id="WP_284058047.1">
    <property type="nucleotide sequence ID" value="NZ_JAMSLR010000012.1"/>
</dbReference>
<gene>
    <name evidence="1" type="ORF">NET02_13995</name>
</gene>
<dbReference type="AlphaFoldDB" id="A0AA41WJ05"/>
<organism evidence="1 2">
    <name type="scientific">Thermalbibacter longus</name>
    <dbReference type="NCBI Taxonomy" id="2951981"/>
    <lineage>
        <taxon>Bacteria</taxon>
        <taxon>Pseudomonadati</taxon>
        <taxon>Thermomicrobiota</taxon>
        <taxon>Thermomicrobia</taxon>
        <taxon>Thermomicrobiales</taxon>
        <taxon>Thermomicrobiaceae</taxon>
        <taxon>Thermalbibacter</taxon>
    </lineage>
</organism>
<reference evidence="1" key="1">
    <citation type="submission" date="2022-06" db="EMBL/GenBank/DDBJ databases">
        <title>CFH 74404 Thermomicrobiaceae sp.</title>
        <authorList>
            <person name="Ming H."/>
            <person name="Li W.-J."/>
            <person name="Zhao Z."/>
        </authorList>
    </citation>
    <scope>NUCLEOTIDE SEQUENCE</scope>
    <source>
        <strain evidence="1">CFH 74404</strain>
    </source>
</reference>